<dbReference type="OMA" id="ACCATIV"/>
<evidence type="ECO:0000259" key="8">
    <source>
        <dbReference type="Pfam" id="PF01490"/>
    </source>
</evidence>
<dbReference type="AlphaFoldDB" id="A0AA38KVN2"/>
<dbReference type="GO" id="GO:0015179">
    <property type="term" value="F:L-amino acid transmembrane transporter activity"/>
    <property type="evidence" value="ECO:0007669"/>
    <property type="project" value="TreeGrafter"/>
</dbReference>
<organism evidence="9 10">
    <name type="scientific">Taxus chinensis</name>
    <name type="common">Chinese yew</name>
    <name type="synonym">Taxus wallichiana var. chinensis</name>
    <dbReference type="NCBI Taxonomy" id="29808"/>
    <lineage>
        <taxon>Eukaryota</taxon>
        <taxon>Viridiplantae</taxon>
        <taxon>Streptophyta</taxon>
        <taxon>Embryophyta</taxon>
        <taxon>Tracheophyta</taxon>
        <taxon>Spermatophyta</taxon>
        <taxon>Pinopsida</taxon>
        <taxon>Pinidae</taxon>
        <taxon>Conifers II</taxon>
        <taxon>Cupressales</taxon>
        <taxon>Taxaceae</taxon>
        <taxon>Taxus</taxon>
    </lineage>
</organism>
<dbReference type="GO" id="GO:0031090">
    <property type="term" value="C:organelle membrane"/>
    <property type="evidence" value="ECO:0007669"/>
    <property type="project" value="UniProtKB-ARBA"/>
</dbReference>
<evidence type="ECO:0000313" key="9">
    <source>
        <dbReference type="EMBL" id="KAH9309619.1"/>
    </source>
</evidence>
<feature type="region of interest" description="Disordered" evidence="6">
    <location>
        <begin position="1"/>
        <end position="22"/>
    </location>
</feature>
<evidence type="ECO:0000256" key="6">
    <source>
        <dbReference type="SAM" id="MobiDB-lite"/>
    </source>
</evidence>
<gene>
    <name evidence="9" type="ORF">KI387_037530</name>
</gene>
<dbReference type="Proteomes" id="UP000824469">
    <property type="component" value="Unassembled WGS sequence"/>
</dbReference>
<accession>A0AA38KVN2</accession>
<comment type="caution">
    <text evidence="9">The sequence shown here is derived from an EMBL/GenBank/DDBJ whole genome shotgun (WGS) entry which is preliminary data.</text>
</comment>
<feature type="domain" description="Amino acid transporter transmembrane" evidence="8">
    <location>
        <begin position="46"/>
        <end position="171"/>
    </location>
</feature>
<comment type="subcellular location">
    <subcellularLocation>
        <location evidence="1">Membrane</location>
        <topology evidence="1">Multi-pass membrane protein</topology>
    </subcellularLocation>
</comment>
<name>A0AA38KVN2_TAXCH</name>
<evidence type="ECO:0000256" key="3">
    <source>
        <dbReference type="ARBA" id="ARBA00022970"/>
    </source>
</evidence>
<proteinExistence type="predicted"/>
<evidence type="ECO:0000256" key="4">
    <source>
        <dbReference type="ARBA" id="ARBA00022989"/>
    </source>
</evidence>
<protein>
    <recommendedName>
        <fullName evidence="8">Amino acid transporter transmembrane domain-containing protein</fullName>
    </recommendedName>
</protein>
<evidence type="ECO:0000256" key="5">
    <source>
        <dbReference type="ARBA" id="ARBA00023136"/>
    </source>
</evidence>
<feature type="compositionally biased region" description="Polar residues" evidence="6">
    <location>
        <begin position="13"/>
        <end position="22"/>
    </location>
</feature>
<sequence>MADLDVMEEGPEGSSTKSSKIGHSASLEISNESPGFKSWVLKTLWHGGSVYDAWFNAVSGQVGQVILSMPYSYSQMGFGLGIFFHILYAIVGIWTCYMLACLYLEYRSRREKEGADFKRHVIQYHEVMGYLVGNWLKKASLFFNIVTMGCVAVVQIIACASNAYYVNSKYNKRDWAI</sequence>
<evidence type="ECO:0000256" key="1">
    <source>
        <dbReference type="ARBA" id="ARBA00004141"/>
    </source>
</evidence>
<keyword evidence="4 7" id="KW-1133">Transmembrane helix</keyword>
<keyword evidence="10" id="KW-1185">Reference proteome</keyword>
<feature type="compositionally biased region" description="Acidic residues" evidence="6">
    <location>
        <begin position="1"/>
        <end position="11"/>
    </location>
</feature>
<feature type="non-terminal residue" evidence="9">
    <location>
        <position position="177"/>
    </location>
</feature>
<evidence type="ECO:0000313" key="10">
    <source>
        <dbReference type="Proteomes" id="UP000824469"/>
    </source>
</evidence>
<dbReference type="EMBL" id="JAHRHJ020000007">
    <property type="protein sequence ID" value="KAH9309619.1"/>
    <property type="molecule type" value="Genomic_DNA"/>
</dbReference>
<keyword evidence="5 7" id="KW-0472">Membrane</keyword>
<dbReference type="InterPro" id="IPR013057">
    <property type="entry name" value="AA_transpt_TM"/>
</dbReference>
<evidence type="ECO:0000256" key="2">
    <source>
        <dbReference type="ARBA" id="ARBA00022692"/>
    </source>
</evidence>
<dbReference type="PANTHER" id="PTHR22950:SF515">
    <property type="entry name" value="AMINO ACID TRANSPORTER AVT6E"/>
    <property type="match status" value="1"/>
</dbReference>
<feature type="transmembrane region" description="Helical" evidence="7">
    <location>
        <begin position="78"/>
        <end position="104"/>
    </location>
</feature>
<feature type="transmembrane region" description="Helical" evidence="7">
    <location>
        <begin position="141"/>
        <end position="165"/>
    </location>
</feature>
<keyword evidence="2 7" id="KW-0812">Transmembrane</keyword>
<dbReference type="PANTHER" id="PTHR22950">
    <property type="entry name" value="AMINO ACID TRANSPORTER"/>
    <property type="match status" value="1"/>
</dbReference>
<dbReference type="Pfam" id="PF01490">
    <property type="entry name" value="Aa_trans"/>
    <property type="match status" value="1"/>
</dbReference>
<reference evidence="9 10" key="1">
    <citation type="journal article" date="2021" name="Nat. Plants">
        <title>The Taxus genome provides insights into paclitaxel biosynthesis.</title>
        <authorList>
            <person name="Xiong X."/>
            <person name="Gou J."/>
            <person name="Liao Q."/>
            <person name="Li Y."/>
            <person name="Zhou Q."/>
            <person name="Bi G."/>
            <person name="Li C."/>
            <person name="Du R."/>
            <person name="Wang X."/>
            <person name="Sun T."/>
            <person name="Guo L."/>
            <person name="Liang H."/>
            <person name="Lu P."/>
            <person name="Wu Y."/>
            <person name="Zhang Z."/>
            <person name="Ro D.K."/>
            <person name="Shang Y."/>
            <person name="Huang S."/>
            <person name="Yan J."/>
        </authorList>
    </citation>
    <scope>NUCLEOTIDE SEQUENCE [LARGE SCALE GENOMIC DNA]</scope>
    <source>
        <strain evidence="9">Ta-2019</strain>
    </source>
</reference>
<keyword evidence="3" id="KW-0029">Amino-acid transport</keyword>
<evidence type="ECO:0000256" key="7">
    <source>
        <dbReference type="SAM" id="Phobius"/>
    </source>
</evidence>
<keyword evidence="3" id="KW-0813">Transport</keyword>